<dbReference type="Proteomes" id="UP000318733">
    <property type="component" value="Unassembled WGS sequence"/>
</dbReference>
<gene>
    <name evidence="1" type="ORF">FO440_11695</name>
</gene>
<organism evidence="1 2">
    <name type="scientific">Mucilaginibacter corticis</name>
    <dbReference type="NCBI Taxonomy" id="2597670"/>
    <lineage>
        <taxon>Bacteria</taxon>
        <taxon>Pseudomonadati</taxon>
        <taxon>Bacteroidota</taxon>
        <taxon>Sphingobacteriia</taxon>
        <taxon>Sphingobacteriales</taxon>
        <taxon>Sphingobacteriaceae</taxon>
        <taxon>Mucilaginibacter</taxon>
    </lineage>
</organism>
<keyword evidence="2" id="KW-1185">Reference proteome</keyword>
<protein>
    <submittedName>
        <fullName evidence="1">Uncharacterized protein</fullName>
    </submittedName>
</protein>
<evidence type="ECO:0000313" key="1">
    <source>
        <dbReference type="EMBL" id="TSJ40415.1"/>
    </source>
</evidence>
<comment type="caution">
    <text evidence="1">The sequence shown here is derived from an EMBL/GenBank/DDBJ whole genome shotgun (WGS) entry which is preliminary data.</text>
</comment>
<proteinExistence type="predicted"/>
<accession>A0A556MKQ3</accession>
<dbReference type="AlphaFoldDB" id="A0A556MKQ3"/>
<dbReference type="EMBL" id="VLPK01000002">
    <property type="protein sequence ID" value="TSJ40415.1"/>
    <property type="molecule type" value="Genomic_DNA"/>
</dbReference>
<reference evidence="1 2" key="1">
    <citation type="submission" date="2019-07" db="EMBL/GenBank/DDBJ databases">
        <authorList>
            <person name="Huq M.A."/>
        </authorList>
    </citation>
    <scope>NUCLEOTIDE SEQUENCE [LARGE SCALE GENOMIC DNA]</scope>
    <source>
        <strain evidence="1 2">MAH-19</strain>
    </source>
</reference>
<dbReference type="RefSeq" id="WP_144248453.1">
    <property type="nucleotide sequence ID" value="NZ_VLPK01000002.1"/>
</dbReference>
<sequence length="74" mass="8174">MSDEKLQMKAGKTMSGIAAVRALVTLPGTPALCDTWGKRTGPSVLLVLQGKGQERKKHIGWLDFLVLFHLRKKD</sequence>
<evidence type="ECO:0000313" key="2">
    <source>
        <dbReference type="Proteomes" id="UP000318733"/>
    </source>
</evidence>
<name>A0A556MKQ3_9SPHI</name>